<evidence type="ECO:0000256" key="1">
    <source>
        <dbReference type="SAM" id="MobiDB-lite"/>
    </source>
</evidence>
<proteinExistence type="predicted"/>
<dbReference type="AlphaFoldDB" id="Q0RG87"/>
<accession>Q0RG87</accession>
<evidence type="ECO:0000313" key="2">
    <source>
        <dbReference type="EMBL" id="CAJ63502.1"/>
    </source>
</evidence>
<dbReference type="HOGENOM" id="CLU_3428201_0_0_11"/>
<protein>
    <submittedName>
        <fullName evidence="2">Uncharacterized protein</fullName>
    </submittedName>
</protein>
<keyword evidence="3" id="KW-1185">Reference proteome</keyword>
<reference evidence="2 3" key="1">
    <citation type="journal article" date="2007" name="Genome Res.">
        <title>Genome characteristics of facultatively symbiotic Frankia sp. strains reflect host range and host plant biogeography.</title>
        <authorList>
            <person name="Normand P."/>
            <person name="Lapierre P."/>
            <person name="Tisa L.S."/>
            <person name="Gogarten J.P."/>
            <person name="Alloisio N."/>
            <person name="Bagnarol E."/>
            <person name="Bassi C.A."/>
            <person name="Berry A.M."/>
            <person name="Bickhart D.M."/>
            <person name="Choisne N."/>
            <person name="Couloux A."/>
            <person name="Cournoyer B."/>
            <person name="Cruveiller S."/>
            <person name="Daubin V."/>
            <person name="Demange N."/>
            <person name="Francino M.P."/>
            <person name="Goltsman E."/>
            <person name="Huang Y."/>
            <person name="Kopp O.R."/>
            <person name="Labarre L."/>
            <person name="Lapidus A."/>
            <person name="Lavire C."/>
            <person name="Marechal J."/>
            <person name="Martinez M."/>
            <person name="Mastronunzio J.E."/>
            <person name="Mullin B.C."/>
            <person name="Niemann J."/>
            <person name="Pujic P."/>
            <person name="Rawnsley T."/>
            <person name="Rouy Z."/>
            <person name="Schenowitz C."/>
            <person name="Sellstedt A."/>
            <person name="Tavares F."/>
            <person name="Tomkins J.P."/>
            <person name="Vallenet D."/>
            <person name="Valverde C."/>
            <person name="Wall L.G."/>
            <person name="Wang Y."/>
            <person name="Medigue C."/>
            <person name="Benson D.R."/>
        </authorList>
    </citation>
    <scope>NUCLEOTIDE SEQUENCE [LARGE SCALE GENOMIC DNA]</scope>
    <source>
        <strain evidence="3">DSM 45986 / CECT 9034 / ACN14a</strain>
    </source>
</reference>
<organism evidence="2 3">
    <name type="scientific">Frankia alni (strain DSM 45986 / CECT 9034 / ACN14a)</name>
    <dbReference type="NCBI Taxonomy" id="326424"/>
    <lineage>
        <taxon>Bacteria</taxon>
        <taxon>Bacillati</taxon>
        <taxon>Actinomycetota</taxon>
        <taxon>Actinomycetes</taxon>
        <taxon>Frankiales</taxon>
        <taxon>Frankiaceae</taxon>
        <taxon>Frankia</taxon>
    </lineage>
</organism>
<dbReference type="KEGG" id="fal:FRAAL4861"/>
<gene>
    <name evidence="2" type="ordered locus">FRAAL4861</name>
</gene>
<evidence type="ECO:0000313" key="3">
    <source>
        <dbReference type="Proteomes" id="UP000000657"/>
    </source>
</evidence>
<sequence length="20" mass="2087">MLRFRVAAAPAAGEDGPDQD</sequence>
<dbReference type="EMBL" id="CT573213">
    <property type="protein sequence ID" value="CAJ63502.1"/>
    <property type="molecule type" value="Genomic_DNA"/>
</dbReference>
<feature type="region of interest" description="Disordered" evidence="1">
    <location>
        <begin position="1"/>
        <end position="20"/>
    </location>
</feature>
<dbReference type="STRING" id="326424.FRAAL4861"/>
<dbReference type="Proteomes" id="UP000000657">
    <property type="component" value="Chromosome"/>
</dbReference>
<name>Q0RG87_FRAAA</name>